<evidence type="ECO:0000256" key="1">
    <source>
        <dbReference type="SAM" id="Phobius"/>
    </source>
</evidence>
<name>C5ZY54_9HELI</name>
<organism evidence="2 3">
    <name type="scientific">Helicobacter canadensis MIT 98-5491</name>
    <dbReference type="NCBI Taxonomy" id="537970"/>
    <lineage>
        <taxon>Bacteria</taxon>
        <taxon>Pseudomonadati</taxon>
        <taxon>Campylobacterota</taxon>
        <taxon>Epsilonproteobacteria</taxon>
        <taxon>Campylobacterales</taxon>
        <taxon>Helicobacteraceae</taxon>
        <taxon>Helicobacter</taxon>
    </lineage>
</organism>
<evidence type="ECO:0000313" key="3">
    <source>
        <dbReference type="Proteomes" id="UP000007032"/>
    </source>
</evidence>
<sequence length="38" mass="4592">MEEEVNNVQVEGVDMINGFFIIGYYFRGIYREYQVKKI</sequence>
<accession>C5ZY54</accession>
<dbReference type="AlphaFoldDB" id="C5ZY54"/>
<dbReference type="STRING" id="537970.HCAN_1367"/>
<keyword evidence="1" id="KW-0812">Transmembrane</keyword>
<reference evidence="2 3" key="1">
    <citation type="journal article" date="2009" name="J. Bacteriol.">
        <title>Genome sequence of the emerging pathogen Helicobacter canadensis.</title>
        <authorList>
            <person name="Loman N.J."/>
            <person name="Snyder L.A."/>
            <person name="Linton J.D."/>
            <person name="Langdon R."/>
            <person name="Lawson A.J."/>
            <person name="Weinstock G.M."/>
            <person name="Wren B.W."/>
            <person name="Pallen M.J."/>
        </authorList>
    </citation>
    <scope>NUCLEOTIDE SEQUENCE [LARGE SCALE GENOMIC DNA]</scope>
    <source>
        <strain evidence="2 3">MIT 98-5491</strain>
    </source>
</reference>
<keyword evidence="3" id="KW-1185">Reference proteome</keyword>
<dbReference type="HOGENOM" id="CLU_3328647_0_0_7"/>
<dbReference type="Proteomes" id="UP000007032">
    <property type="component" value="Chromosome"/>
</dbReference>
<proteinExistence type="predicted"/>
<keyword evidence="1" id="KW-0472">Membrane</keyword>
<keyword evidence="1" id="KW-1133">Transmembrane helix</keyword>
<gene>
    <name evidence="2" type="ORF">HCAN_1367</name>
</gene>
<feature type="transmembrane region" description="Helical" evidence="1">
    <location>
        <begin position="12"/>
        <end position="30"/>
    </location>
</feature>
<dbReference type="EMBL" id="CM000776">
    <property type="protein sequence ID" value="EES90072.1"/>
    <property type="molecule type" value="Genomic_DNA"/>
</dbReference>
<protein>
    <submittedName>
        <fullName evidence="2">Uncharacterized protein</fullName>
    </submittedName>
</protein>
<evidence type="ECO:0000313" key="2">
    <source>
        <dbReference type="EMBL" id="EES90072.1"/>
    </source>
</evidence>